<keyword evidence="5" id="KW-0547">Nucleotide-binding</keyword>
<dbReference type="GO" id="GO:0005524">
    <property type="term" value="F:ATP binding"/>
    <property type="evidence" value="ECO:0007669"/>
    <property type="project" value="UniProtKB-KW"/>
</dbReference>
<proteinExistence type="predicted"/>
<dbReference type="InterPro" id="IPR035907">
    <property type="entry name" value="Hppk_sf"/>
</dbReference>
<evidence type="ECO:0000256" key="8">
    <source>
        <dbReference type="ARBA" id="ARBA00022909"/>
    </source>
</evidence>
<reference evidence="10 11" key="1">
    <citation type="submission" date="2015-12" db="EMBL/GenBank/DDBJ databases">
        <title>Streptococcus penaeicida sp. nov.</title>
        <authorList>
            <person name="Gomez-Gil B."/>
            <person name="Morales-Covarrubias M."/>
        </authorList>
    </citation>
    <scope>NUCLEOTIDE SEQUENCE [LARGE SCALE GENOMIC DNA]</scope>
    <source>
        <strain evidence="10 11">CAIM 1838</strain>
    </source>
</reference>
<evidence type="ECO:0000256" key="7">
    <source>
        <dbReference type="ARBA" id="ARBA00022840"/>
    </source>
</evidence>
<evidence type="ECO:0000313" key="11">
    <source>
        <dbReference type="Proteomes" id="UP000235963"/>
    </source>
</evidence>
<gene>
    <name evidence="10" type="ORF">AT575_02960</name>
</gene>
<keyword evidence="11" id="KW-1185">Reference proteome</keyword>
<dbReference type="GO" id="GO:0016301">
    <property type="term" value="F:kinase activity"/>
    <property type="evidence" value="ECO:0007669"/>
    <property type="project" value="UniProtKB-KW"/>
</dbReference>
<dbReference type="Pfam" id="PF01288">
    <property type="entry name" value="HPPK"/>
    <property type="match status" value="1"/>
</dbReference>
<keyword evidence="4" id="KW-0808">Transferase</keyword>
<evidence type="ECO:0000256" key="6">
    <source>
        <dbReference type="ARBA" id="ARBA00022777"/>
    </source>
</evidence>
<dbReference type="NCBIfam" id="TIGR01498">
    <property type="entry name" value="folK"/>
    <property type="match status" value="1"/>
</dbReference>
<feature type="domain" description="7,8-dihydro-6-hydroxymethylpterin-pyrophosphokinase" evidence="9">
    <location>
        <begin position="88"/>
        <end position="99"/>
    </location>
</feature>
<evidence type="ECO:0000256" key="5">
    <source>
        <dbReference type="ARBA" id="ARBA00022741"/>
    </source>
</evidence>
<dbReference type="SUPFAM" id="SSF55083">
    <property type="entry name" value="6-hydroxymethyl-7,8-dihydropterin pyrophosphokinase, HPPK"/>
    <property type="match status" value="1"/>
</dbReference>
<evidence type="ECO:0000256" key="3">
    <source>
        <dbReference type="ARBA" id="ARBA00013253"/>
    </source>
</evidence>
<dbReference type="GO" id="GO:0046656">
    <property type="term" value="P:folic acid biosynthetic process"/>
    <property type="evidence" value="ECO:0007669"/>
    <property type="project" value="UniProtKB-KW"/>
</dbReference>
<comment type="caution">
    <text evidence="10">The sequence shown here is derived from an EMBL/GenBank/DDBJ whole genome shotgun (WGS) entry which is preliminary data.</text>
</comment>
<dbReference type="Gene3D" id="3.30.70.560">
    <property type="entry name" value="7,8-Dihydro-6-hydroxymethylpterin-pyrophosphokinase HPPK"/>
    <property type="match status" value="1"/>
</dbReference>
<evidence type="ECO:0000256" key="1">
    <source>
        <dbReference type="ARBA" id="ARBA00000198"/>
    </source>
</evidence>
<comment type="pathway">
    <text evidence="2">Cofactor biosynthesis; tetrahydrofolate biosynthesis; 2-amino-4-hydroxy-6-hydroxymethyl-7,8-dihydropteridine diphosphate from 7,8-dihydroneopterin triphosphate: step 4/4.</text>
</comment>
<evidence type="ECO:0000256" key="2">
    <source>
        <dbReference type="ARBA" id="ARBA00005051"/>
    </source>
</evidence>
<dbReference type="EC" id="2.7.6.3" evidence="3"/>
<dbReference type="EMBL" id="LOCM01000015">
    <property type="protein sequence ID" value="PND47868.1"/>
    <property type="molecule type" value="Genomic_DNA"/>
</dbReference>
<dbReference type="UniPathway" id="UPA00077">
    <property type="reaction ID" value="UER00155"/>
</dbReference>
<dbReference type="AlphaFoldDB" id="A0A2N8LCH1"/>
<evidence type="ECO:0000313" key="10">
    <source>
        <dbReference type="EMBL" id="PND47868.1"/>
    </source>
</evidence>
<evidence type="ECO:0000259" key="9">
    <source>
        <dbReference type="PROSITE" id="PS00794"/>
    </source>
</evidence>
<keyword evidence="6 10" id="KW-0418">Kinase</keyword>
<accession>A0A2N8LCH1</accession>
<dbReference type="CDD" id="cd00483">
    <property type="entry name" value="HPPK"/>
    <property type="match status" value="1"/>
</dbReference>
<dbReference type="InterPro" id="IPR000550">
    <property type="entry name" value="Hppk"/>
</dbReference>
<dbReference type="RefSeq" id="WP_102777095.1">
    <property type="nucleotide sequence ID" value="NZ_CBCSGP010000021.1"/>
</dbReference>
<dbReference type="PANTHER" id="PTHR43071:SF1">
    <property type="entry name" value="2-AMINO-4-HYDROXY-6-HYDROXYMETHYLDIHYDROPTERIDINE PYROPHOSPHOKINASE"/>
    <property type="match status" value="1"/>
</dbReference>
<dbReference type="PANTHER" id="PTHR43071">
    <property type="entry name" value="2-AMINO-4-HYDROXY-6-HYDROXYMETHYLDIHYDROPTERIDINE PYROPHOSPHOKINASE"/>
    <property type="match status" value="1"/>
</dbReference>
<keyword evidence="8" id="KW-0289">Folate biosynthesis</keyword>
<dbReference type="PROSITE" id="PS00794">
    <property type="entry name" value="HPPK"/>
    <property type="match status" value="1"/>
</dbReference>
<organism evidence="10 11">
    <name type="scientific">Streptococcus penaeicida</name>
    <dbReference type="NCBI Taxonomy" id="1765960"/>
    <lineage>
        <taxon>Bacteria</taxon>
        <taxon>Bacillati</taxon>
        <taxon>Bacillota</taxon>
        <taxon>Bacilli</taxon>
        <taxon>Lactobacillales</taxon>
        <taxon>Streptococcaceae</taxon>
        <taxon>Streptococcus</taxon>
    </lineage>
</organism>
<dbReference type="GO" id="GO:0046654">
    <property type="term" value="P:tetrahydrofolate biosynthetic process"/>
    <property type="evidence" value="ECO:0007669"/>
    <property type="project" value="UniProtKB-UniPathway"/>
</dbReference>
<dbReference type="Proteomes" id="UP000235963">
    <property type="component" value="Unassembled WGS sequence"/>
</dbReference>
<protein>
    <recommendedName>
        <fullName evidence="3">2-amino-4-hydroxy-6-hydroxymethyldihydropteridine diphosphokinase</fullName>
        <ecNumber evidence="3">2.7.6.3</ecNumber>
    </recommendedName>
</protein>
<evidence type="ECO:0000256" key="4">
    <source>
        <dbReference type="ARBA" id="ARBA00022679"/>
    </source>
</evidence>
<dbReference type="GO" id="GO:0003848">
    <property type="term" value="F:2-amino-4-hydroxy-6-hydroxymethyldihydropteridine diphosphokinase activity"/>
    <property type="evidence" value="ECO:0007669"/>
    <property type="project" value="UniProtKB-EC"/>
</dbReference>
<sequence length="163" mass="18145">MTNVYLSLGSNMGDRQNYLAQAIEALSQLPDTETKAVSSLYETPAWGNTNQASFLNMVCQLETDLEPLALLEWIHQIEADLGRVRHEKWGPRTIDIDILLFGQKEMDSEVLTIPHPFMTERAFVLVPLLEIAPNVIIPGKTGSNKDFLSLLDASDIVFSGKLS</sequence>
<name>A0A2N8LCH1_9STRE</name>
<comment type="catalytic activity">
    <reaction evidence="1">
        <text>6-hydroxymethyl-7,8-dihydropterin + ATP = (7,8-dihydropterin-6-yl)methyl diphosphate + AMP + H(+)</text>
        <dbReference type="Rhea" id="RHEA:11412"/>
        <dbReference type="ChEBI" id="CHEBI:15378"/>
        <dbReference type="ChEBI" id="CHEBI:30616"/>
        <dbReference type="ChEBI" id="CHEBI:44841"/>
        <dbReference type="ChEBI" id="CHEBI:72950"/>
        <dbReference type="ChEBI" id="CHEBI:456215"/>
        <dbReference type="EC" id="2.7.6.3"/>
    </reaction>
</comment>
<dbReference type="OrthoDB" id="9808041at2"/>
<keyword evidence="7" id="KW-0067">ATP-binding</keyword>